<name>X0V2T8_9ZZZZ</name>
<reference evidence="1" key="1">
    <citation type="journal article" date="2014" name="Front. Microbiol.">
        <title>High frequency of phylogenetically diverse reductive dehalogenase-homologous genes in deep subseafloor sedimentary metagenomes.</title>
        <authorList>
            <person name="Kawai M."/>
            <person name="Futagami T."/>
            <person name="Toyoda A."/>
            <person name="Takaki Y."/>
            <person name="Nishi S."/>
            <person name="Hori S."/>
            <person name="Arai W."/>
            <person name="Tsubouchi T."/>
            <person name="Morono Y."/>
            <person name="Uchiyama I."/>
            <person name="Ito T."/>
            <person name="Fujiyama A."/>
            <person name="Inagaki F."/>
            <person name="Takami H."/>
        </authorList>
    </citation>
    <scope>NUCLEOTIDE SEQUENCE</scope>
    <source>
        <strain evidence="1">Expedition CK06-06</strain>
    </source>
</reference>
<dbReference type="EMBL" id="BARS01026998">
    <property type="protein sequence ID" value="GAG06843.1"/>
    <property type="molecule type" value="Genomic_DNA"/>
</dbReference>
<comment type="caution">
    <text evidence="1">The sequence shown here is derived from an EMBL/GenBank/DDBJ whole genome shotgun (WGS) entry which is preliminary data.</text>
</comment>
<proteinExistence type="predicted"/>
<organism evidence="1">
    <name type="scientific">marine sediment metagenome</name>
    <dbReference type="NCBI Taxonomy" id="412755"/>
    <lineage>
        <taxon>unclassified sequences</taxon>
        <taxon>metagenomes</taxon>
        <taxon>ecological metagenomes</taxon>
    </lineage>
</organism>
<evidence type="ECO:0000313" key="1">
    <source>
        <dbReference type="EMBL" id="GAG06843.1"/>
    </source>
</evidence>
<dbReference type="AlphaFoldDB" id="X0V2T8"/>
<accession>X0V2T8</accession>
<gene>
    <name evidence="1" type="ORF">S01H1_42445</name>
</gene>
<feature type="non-terminal residue" evidence="1">
    <location>
        <position position="82"/>
    </location>
</feature>
<sequence length="82" mass="9275">MKLSDLKPKSVTLQACGVSLTFRPFLISDDLSHQDLIGSAEELNEALQNFDFDKLSLLAWYQLDIQSQREVIKAVEGVYMDP</sequence>
<protein>
    <submittedName>
        <fullName evidence="1">Uncharacterized protein</fullName>
    </submittedName>
</protein>